<dbReference type="Gene3D" id="3.10.50.40">
    <property type="match status" value="1"/>
</dbReference>
<dbReference type="InterPro" id="IPR027304">
    <property type="entry name" value="Trigger_fact/SurA_dom_sf"/>
</dbReference>
<feature type="domain" description="PpiC" evidence="8">
    <location>
        <begin position="179"/>
        <end position="282"/>
    </location>
</feature>
<dbReference type="InterPro" id="IPR000297">
    <property type="entry name" value="PPIase_PpiC"/>
</dbReference>
<feature type="chain" id="PRO_5008054417" description="Parvulin-like PPIase" evidence="7">
    <location>
        <begin position="26"/>
        <end position="349"/>
    </location>
</feature>
<dbReference type="InterPro" id="IPR050245">
    <property type="entry name" value="PrsA_foldase"/>
</dbReference>
<gene>
    <name evidence="9" type="ORF">AYJ54_25895</name>
</gene>
<evidence type="ECO:0000256" key="6">
    <source>
        <dbReference type="SAM" id="MobiDB-lite"/>
    </source>
</evidence>
<feature type="signal peptide" evidence="7">
    <location>
        <begin position="1"/>
        <end position="25"/>
    </location>
</feature>
<dbReference type="GO" id="GO:0003755">
    <property type="term" value="F:peptidyl-prolyl cis-trans isomerase activity"/>
    <property type="evidence" value="ECO:0007669"/>
    <property type="project" value="UniProtKB-KW"/>
</dbReference>
<dbReference type="SUPFAM" id="SSF109998">
    <property type="entry name" value="Triger factor/SurA peptide-binding domain-like"/>
    <property type="match status" value="1"/>
</dbReference>
<keyword evidence="5 9" id="KW-0413">Isomerase</keyword>
<proteinExistence type="inferred from homology"/>
<comment type="similarity">
    <text evidence="1">Belongs to the PpiC/parvulin rotamase family.</text>
</comment>
<evidence type="ECO:0000259" key="8">
    <source>
        <dbReference type="PROSITE" id="PS50198"/>
    </source>
</evidence>
<dbReference type="OrthoDB" id="9812372at2"/>
<evidence type="ECO:0000256" key="2">
    <source>
        <dbReference type="ARBA" id="ARBA00018370"/>
    </source>
</evidence>
<keyword evidence="7" id="KW-0732">Signal</keyword>
<organism evidence="9 10">
    <name type="scientific">Bradyrhizobium centrolobii</name>
    <dbReference type="NCBI Taxonomy" id="1505087"/>
    <lineage>
        <taxon>Bacteria</taxon>
        <taxon>Pseudomonadati</taxon>
        <taxon>Pseudomonadota</taxon>
        <taxon>Alphaproteobacteria</taxon>
        <taxon>Hyphomicrobiales</taxon>
        <taxon>Nitrobacteraceae</taxon>
        <taxon>Bradyrhizobium</taxon>
    </lineage>
</organism>
<evidence type="ECO:0000256" key="7">
    <source>
        <dbReference type="SAM" id="SignalP"/>
    </source>
</evidence>
<dbReference type="Proteomes" id="UP000076959">
    <property type="component" value="Unassembled WGS sequence"/>
</dbReference>
<evidence type="ECO:0000256" key="1">
    <source>
        <dbReference type="ARBA" id="ARBA00007656"/>
    </source>
</evidence>
<protein>
    <recommendedName>
        <fullName evidence="2">Parvulin-like PPIase</fullName>
    </recommendedName>
    <alternativeName>
        <fullName evidence="3">Peptidyl-prolyl cis-trans isomerase plp</fullName>
    </alternativeName>
    <alternativeName>
        <fullName evidence="4">Rotamase plp</fullName>
    </alternativeName>
</protein>
<dbReference type="PROSITE" id="PS50198">
    <property type="entry name" value="PPIC_PPIASE_2"/>
    <property type="match status" value="1"/>
</dbReference>
<evidence type="ECO:0000256" key="3">
    <source>
        <dbReference type="ARBA" id="ARBA00030642"/>
    </source>
</evidence>
<keyword evidence="5" id="KW-0697">Rotamase</keyword>
<name>A0A176YC32_9BRAD</name>
<evidence type="ECO:0000313" key="9">
    <source>
        <dbReference type="EMBL" id="OAF02710.1"/>
    </source>
</evidence>
<dbReference type="RefSeq" id="WP_063706179.1">
    <property type="nucleotide sequence ID" value="NZ_LUUB01000094.1"/>
</dbReference>
<dbReference type="STRING" id="1505087.AYJ54_25895"/>
<dbReference type="Pfam" id="PF00639">
    <property type="entry name" value="Rotamase"/>
    <property type="match status" value="1"/>
</dbReference>
<accession>A0A176YC32</accession>
<reference evidence="9 10" key="1">
    <citation type="submission" date="2016-03" db="EMBL/GenBank/DDBJ databases">
        <title>Draft Genome Sequence of the Strain BR 10245 (Bradyrhizobium sp.) isolated from nodules of Centrolobium paraense.</title>
        <authorList>
            <person name="Simoes-Araujo J.L.Sr."/>
            <person name="Barauna A.C."/>
            <person name="Silva K."/>
            <person name="Zilli J.E."/>
        </authorList>
    </citation>
    <scope>NUCLEOTIDE SEQUENCE [LARGE SCALE GENOMIC DNA]</scope>
    <source>
        <strain evidence="9 10">BR 10245</strain>
    </source>
</reference>
<dbReference type="SUPFAM" id="SSF54534">
    <property type="entry name" value="FKBP-like"/>
    <property type="match status" value="1"/>
</dbReference>
<dbReference type="EMBL" id="LUUB01000094">
    <property type="protein sequence ID" value="OAF02710.1"/>
    <property type="molecule type" value="Genomic_DNA"/>
</dbReference>
<dbReference type="PANTHER" id="PTHR47245:SF3">
    <property type="entry name" value="PEPTIDYL-PROLYL CIS-TRANS ISOMERASE, PPIC-TYPE-RELATED"/>
    <property type="match status" value="1"/>
</dbReference>
<evidence type="ECO:0000313" key="10">
    <source>
        <dbReference type="Proteomes" id="UP000076959"/>
    </source>
</evidence>
<dbReference type="InterPro" id="IPR046357">
    <property type="entry name" value="PPIase_dom_sf"/>
</dbReference>
<dbReference type="PANTHER" id="PTHR47245">
    <property type="entry name" value="PEPTIDYLPROLYL ISOMERASE"/>
    <property type="match status" value="1"/>
</dbReference>
<feature type="compositionally biased region" description="Low complexity" evidence="6">
    <location>
        <begin position="25"/>
        <end position="56"/>
    </location>
</feature>
<feature type="region of interest" description="Disordered" evidence="6">
    <location>
        <begin position="24"/>
        <end position="60"/>
    </location>
</feature>
<sequence>MTWNVLKLAMLAGALCATVSSPAMAQTRNPPQPAAPRAATPAPATPSPVAAQPAPAGQDNAAVKGGEVIARVGDSDVTAEEVRATMQLLDARQQAAMARDPALLSQTVRAILANRLVLKEAMAKKWDQQPAVVAQLARARDTLIVETYLQSVTTVGDNYPSDADIRSVYEANASAFLVPRRFRLAQVVVNLAKDADKSTEDAARKKLDDVVRKIKQPGAEFGAIARSSSDDASSAGREGEIGWVAEPDLRTEIRGQVTGLPKSGITDPIRLEDGWHVLKLLDTEASHTRPLADVREGLVQRMRAERVEANRRAYVAELLKQTPPVVNEIALSKLLESKSDAKPDAVPSR</sequence>
<comment type="caution">
    <text evidence="9">The sequence shown here is derived from an EMBL/GenBank/DDBJ whole genome shotgun (WGS) entry which is preliminary data.</text>
</comment>
<evidence type="ECO:0000256" key="5">
    <source>
        <dbReference type="PROSITE-ProRule" id="PRU00278"/>
    </source>
</evidence>
<evidence type="ECO:0000256" key="4">
    <source>
        <dbReference type="ARBA" id="ARBA00031484"/>
    </source>
</evidence>
<dbReference type="AlphaFoldDB" id="A0A176YC32"/>
<keyword evidence="10" id="KW-1185">Reference proteome</keyword>